<reference evidence="1" key="1">
    <citation type="submission" date="2015-07" db="EMBL/GenBank/DDBJ databases">
        <title>Adaptation to a free-living lifestyle via gene acquisitions in the diplomonad Trepomonas sp. PC1.</title>
        <authorList>
            <person name="Xu F."/>
            <person name="Jerlstrom-Hultqvist J."/>
            <person name="Kolisko M."/>
            <person name="Simpson A.G.B."/>
            <person name="Roger A.J."/>
            <person name="Svard S.G."/>
            <person name="Andersson J.O."/>
        </authorList>
    </citation>
    <scope>NUCLEOTIDE SEQUENCE</scope>
    <source>
        <strain evidence="1">PC1</strain>
    </source>
</reference>
<organism evidence="1">
    <name type="scientific">Trepomonas sp. PC1</name>
    <dbReference type="NCBI Taxonomy" id="1076344"/>
    <lineage>
        <taxon>Eukaryota</taxon>
        <taxon>Metamonada</taxon>
        <taxon>Diplomonadida</taxon>
        <taxon>Hexamitidae</taxon>
        <taxon>Hexamitinae</taxon>
        <taxon>Trepomonas</taxon>
    </lineage>
</organism>
<sequence>MQNQKVEVEIKLIFLINNLQHTQVYRKFFQINSFSDSDFLNVQLGDFVQFTSLQLQPELTFNSKVEQKWYSILNCYSLFKFCEVDKFCELDVEFADETEQTAILKKDFVEIAEIHRCKEKFALAHQFYCCIHGDALYFAPHVTRGAETKFDAKIDKNQLTISGEESKIYLNQCLVKETYLQKIEISDIIRDYIQLVNKPGLTEVEILKKLNKLVLKIEQDGEFREFALEIDDFSDQPYYQLLRQASLYEEFDHVLQIDYNALIREFTQTGPASMLMKLNPDLATKMLRQQSIIVFKAQKTAFSSLTGADYVQFEEQSLQIDSIIKFGFKKPELIQFSTKFGFLVQTEEKIQVKNVLHSSLARFLKLDEENLQIFQQTNQLKIEKQFLNAEIYIYYYNTVHDFQVLKSDLKVQPGIDEIAVKFNQNEISLNKQADFYLKNDFIAQTSTTKFQNGLKCIVTAQNSQIHLLLPDSENTQDHKPVSTIKLKKNVFKVENPLYKEFTLLLKQKPIFCQLCKIASSKIENVRKLQPTQKINFRCLENEIWVVKAIYSTKTIFVVQNDEIEVDYVKNVVNGDVVFGGKVKIHGEYYEV</sequence>
<accession>A0A146K2D7</accession>
<dbReference type="AlphaFoldDB" id="A0A146K2D7"/>
<proteinExistence type="predicted"/>
<name>A0A146K2D7_9EUKA</name>
<evidence type="ECO:0000313" key="1">
    <source>
        <dbReference type="EMBL" id="JAP90075.1"/>
    </source>
</evidence>
<protein>
    <submittedName>
        <fullName evidence="1">Uncharacterized protein</fullName>
    </submittedName>
</protein>
<dbReference type="EMBL" id="GDID01006531">
    <property type="protein sequence ID" value="JAP90075.1"/>
    <property type="molecule type" value="Transcribed_RNA"/>
</dbReference>
<gene>
    <name evidence="1" type="ORF">TPC1_30430</name>
</gene>